<dbReference type="PATRIC" id="fig|54915.3.peg.6012"/>
<dbReference type="InterPro" id="IPR001387">
    <property type="entry name" value="Cro/C1-type_HTH"/>
</dbReference>
<organism evidence="2 3">
    <name type="scientific">Brevibacillus reuszeri</name>
    <dbReference type="NCBI Taxonomy" id="54915"/>
    <lineage>
        <taxon>Bacteria</taxon>
        <taxon>Bacillati</taxon>
        <taxon>Bacillota</taxon>
        <taxon>Bacilli</taxon>
        <taxon>Bacillales</taxon>
        <taxon>Paenibacillaceae</taxon>
        <taxon>Brevibacillus</taxon>
    </lineage>
</organism>
<dbReference type="AlphaFoldDB" id="A0A0K9Z156"/>
<dbReference type="RefSeq" id="WP_049737004.1">
    <property type="nucleotide sequence ID" value="NZ_BJON01000048.1"/>
</dbReference>
<feature type="domain" description="HTH cro/C1-type" evidence="1">
    <location>
        <begin position="268"/>
        <end position="308"/>
    </location>
</feature>
<evidence type="ECO:0000313" key="2">
    <source>
        <dbReference type="EMBL" id="KNB74195.1"/>
    </source>
</evidence>
<dbReference type="Pfam" id="PF06527">
    <property type="entry name" value="TniQ"/>
    <property type="match status" value="1"/>
</dbReference>
<dbReference type="OrthoDB" id="7029747at2"/>
<dbReference type="Proteomes" id="UP000036834">
    <property type="component" value="Unassembled WGS sequence"/>
</dbReference>
<name>A0A0K9Z156_9BACL</name>
<dbReference type="SUPFAM" id="SSF47413">
    <property type="entry name" value="lambda repressor-like DNA-binding domains"/>
    <property type="match status" value="1"/>
</dbReference>
<evidence type="ECO:0000313" key="3">
    <source>
        <dbReference type="Proteomes" id="UP000036834"/>
    </source>
</evidence>
<dbReference type="GO" id="GO:0003677">
    <property type="term" value="F:DNA binding"/>
    <property type="evidence" value="ECO:0007669"/>
    <property type="project" value="InterPro"/>
</dbReference>
<gene>
    <name evidence="2" type="ORF">ADS79_03235</name>
</gene>
<evidence type="ECO:0000259" key="1">
    <source>
        <dbReference type="PROSITE" id="PS50943"/>
    </source>
</evidence>
<protein>
    <recommendedName>
        <fullName evidence="1">HTH cro/C1-type domain-containing protein</fullName>
    </recommendedName>
</protein>
<accession>A0A0K9Z156</accession>
<proteinExistence type="predicted"/>
<dbReference type="PROSITE" id="PS50943">
    <property type="entry name" value="HTH_CROC1"/>
    <property type="match status" value="1"/>
</dbReference>
<dbReference type="EMBL" id="LGIQ01000004">
    <property type="protein sequence ID" value="KNB74195.1"/>
    <property type="molecule type" value="Genomic_DNA"/>
</dbReference>
<dbReference type="InterPro" id="IPR009492">
    <property type="entry name" value="TniQ"/>
</dbReference>
<dbReference type="InterPro" id="IPR010982">
    <property type="entry name" value="Lambda_DNA-bd_dom_sf"/>
</dbReference>
<sequence>MSYEIFECWDISIPETPNRSRLFHLCPMGLGTELTESLTGFICRLAEAHCIETGTFVIKELVPVMGKDYFSRIVNRGGKGYSDCAVSMNGFGKIAKECVEAIQMLTKRGDLAPLTMLPWSTLLPDRGVLRLNRAWCQECYEEWKSKDHPIYDPLIWMISGSTVCLRHHTPLQTTCNNPSCGKRLPILNRYTRPGYCSFCHQWLGTSSHTRSKYHKHVVINDEHLQKTKLLGELISYGPYFLARTGKYDFNSGINGLINNISHGSVSTFARLAGLPKVTVWDWYRGKNKASLDGLLKICLTLGITLIQLIKEEHMEVFIDKPKQLYTFKMNRRLSRPFDQDTVRIQLEEILSSSNTYSMLSVSRKIKYDRRQLYKHFPELCRKISAKYKVLIKQRKHLRFRLVKGQIRQATVLCLQLGINPSSRNVERVIFKPAILKERAVRQAWYQTLKDLGIRSRENNFNVE</sequence>
<reference evidence="3" key="1">
    <citation type="submission" date="2015-07" db="EMBL/GenBank/DDBJ databases">
        <title>Genome sequencing project for genomic taxonomy and phylogenomics of Bacillus-like bacteria.</title>
        <authorList>
            <person name="Liu B."/>
            <person name="Wang J."/>
            <person name="Zhu Y."/>
            <person name="Liu G."/>
            <person name="Chen Q."/>
            <person name="Chen Z."/>
            <person name="Lan J."/>
            <person name="Che J."/>
            <person name="Ge C."/>
            <person name="Shi H."/>
            <person name="Pan Z."/>
            <person name="Liu X."/>
        </authorList>
    </citation>
    <scope>NUCLEOTIDE SEQUENCE [LARGE SCALE GENOMIC DNA]</scope>
    <source>
        <strain evidence="3">DSM 9887</strain>
    </source>
</reference>
<comment type="caution">
    <text evidence="2">The sequence shown here is derived from an EMBL/GenBank/DDBJ whole genome shotgun (WGS) entry which is preliminary data.</text>
</comment>